<evidence type="ECO:0000256" key="1">
    <source>
        <dbReference type="SAM" id="MobiDB-lite"/>
    </source>
</evidence>
<proteinExistence type="predicted"/>
<sequence>MLAADRLDTSHIEIKQAGKAGFGLTPMTGIRRVSPALDGFHGRQPKVKRKEHPDEKEQRGTKGQKQKNANLRILFRSDAFVSRGMKRWRHRSLLARRSGLIATSVHALSFQGAKRRRFAHTSETHLHTPRPAPPPSIPGRQWYNYNPTTLDALFFCSTNTTTINILAPPATLLIGLGEIEPEA</sequence>
<comment type="caution">
    <text evidence="2">The sequence shown here is derived from an EMBL/GenBank/DDBJ whole genome shotgun (WGS) entry which is preliminary data.</text>
</comment>
<protein>
    <submittedName>
        <fullName evidence="2">Uncharacterized protein</fullName>
    </submittedName>
</protein>
<dbReference type="RefSeq" id="XP_060344293.1">
    <property type="nucleotide sequence ID" value="XM_060496760.1"/>
</dbReference>
<feature type="region of interest" description="Disordered" evidence="1">
    <location>
        <begin position="35"/>
        <end position="68"/>
    </location>
</feature>
<keyword evidence="3" id="KW-1185">Reference proteome</keyword>
<feature type="compositionally biased region" description="Basic and acidic residues" evidence="1">
    <location>
        <begin position="51"/>
        <end position="60"/>
    </location>
</feature>
<dbReference type="GeneID" id="85380659"/>
<reference evidence="2 3" key="1">
    <citation type="submission" date="2016-10" db="EMBL/GenBank/DDBJ databases">
        <title>The genome sequence of Colletotrichum fioriniae PJ7.</title>
        <authorList>
            <person name="Baroncelli R."/>
        </authorList>
    </citation>
    <scope>NUCLEOTIDE SEQUENCE [LARGE SCALE GENOMIC DNA]</scope>
    <source>
        <strain evidence="2 3">IMI 384185</strain>
    </source>
</reference>
<accession>A0ABQ9S6M0</accession>
<evidence type="ECO:0000313" key="2">
    <source>
        <dbReference type="EMBL" id="KAK1527946.1"/>
    </source>
</evidence>
<name>A0ABQ9S6M0_9PEZI</name>
<dbReference type="Proteomes" id="UP001241169">
    <property type="component" value="Unassembled WGS sequence"/>
</dbReference>
<organism evidence="2 3">
    <name type="scientific">Colletotrichum paranaense</name>
    <dbReference type="NCBI Taxonomy" id="1914294"/>
    <lineage>
        <taxon>Eukaryota</taxon>
        <taxon>Fungi</taxon>
        <taxon>Dikarya</taxon>
        <taxon>Ascomycota</taxon>
        <taxon>Pezizomycotina</taxon>
        <taxon>Sordariomycetes</taxon>
        <taxon>Hypocreomycetidae</taxon>
        <taxon>Glomerellales</taxon>
        <taxon>Glomerellaceae</taxon>
        <taxon>Colletotrichum</taxon>
        <taxon>Colletotrichum acutatum species complex</taxon>
    </lineage>
</organism>
<evidence type="ECO:0000313" key="3">
    <source>
        <dbReference type="Proteomes" id="UP001241169"/>
    </source>
</evidence>
<gene>
    <name evidence="2" type="ORF">CPAR01_12504</name>
</gene>
<dbReference type="EMBL" id="MOPA01000011">
    <property type="protein sequence ID" value="KAK1527946.1"/>
    <property type="molecule type" value="Genomic_DNA"/>
</dbReference>